<gene>
    <name evidence="2" type="ORF">ACFYKX_23830</name>
</gene>
<evidence type="ECO:0000313" key="2">
    <source>
        <dbReference type="EMBL" id="MFE8703600.1"/>
    </source>
</evidence>
<comment type="caution">
    <text evidence="2">The sequence shown here is derived from an EMBL/GenBank/DDBJ whole genome shotgun (WGS) entry which is preliminary data.</text>
</comment>
<accession>A0ABW6KH71</accession>
<feature type="compositionally biased region" description="Basic and acidic residues" evidence="1">
    <location>
        <begin position="7"/>
        <end position="23"/>
    </location>
</feature>
<dbReference type="RefSeq" id="WP_389364258.1">
    <property type="nucleotide sequence ID" value="NZ_JBIACK010000017.1"/>
</dbReference>
<proteinExistence type="predicted"/>
<evidence type="ECO:0000256" key="1">
    <source>
        <dbReference type="SAM" id="MobiDB-lite"/>
    </source>
</evidence>
<evidence type="ECO:0008006" key="4">
    <source>
        <dbReference type="Google" id="ProtNLM"/>
    </source>
</evidence>
<sequence>MAKRKAEHNAVEKYSKTPKRNLEESDFTPEFSNGENDMKGFNRNSKHGREGRA</sequence>
<feature type="region of interest" description="Disordered" evidence="1">
    <location>
        <begin position="1"/>
        <end position="53"/>
    </location>
</feature>
<evidence type="ECO:0000313" key="3">
    <source>
        <dbReference type="Proteomes" id="UP001601059"/>
    </source>
</evidence>
<dbReference type="Proteomes" id="UP001601059">
    <property type="component" value="Unassembled WGS sequence"/>
</dbReference>
<protein>
    <recommendedName>
        <fullName evidence="4">Transcriptional regulator</fullName>
    </recommendedName>
</protein>
<dbReference type="EMBL" id="JBIACK010000017">
    <property type="protein sequence ID" value="MFE8703600.1"/>
    <property type="molecule type" value="Genomic_DNA"/>
</dbReference>
<reference evidence="2 3" key="1">
    <citation type="submission" date="2024-08" db="EMBL/GenBank/DDBJ databases">
        <title>Two novel Cytobacillus novel species.</title>
        <authorList>
            <person name="Liu G."/>
        </authorList>
    </citation>
    <scope>NUCLEOTIDE SEQUENCE [LARGE SCALE GENOMIC DNA]</scope>
    <source>
        <strain evidence="2 3">FJAT-54145</strain>
    </source>
</reference>
<name>A0ABW6KH71_9BACI</name>
<keyword evidence="3" id="KW-1185">Reference proteome</keyword>
<organism evidence="2 3">
    <name type="scientific">Cytobacillus spartinae</name>
    <dbReference type="NCBI Taxonomy" id="3299023"/>
    <lineage>
        <taxon>Bacteria</taxon>
        <taxon>Bacillati</taxon>
        <taxon>Bacillota</taxon>
        <taxon>Bacilli</taxon>
        <taxon>Bacillales</taxon>
        <taxon>Bacillaceae</taxon>
        <taxon>Cytobacillus</taxon>
    </lineage>
</organism>